<dbReference type="AlphaFoldDB" id="A0A5J4YN23"/>
<keyword evidence="3" id="KW-1185">Reference proteome</keyword>
<feature type="region of interest" description="Disordered" evidence="1">
    <location>
        <begin position="62"/>
        <end position="83"/>
    </location>
</feature>
<evidence type="ECO:0000313" key="2">
    <source>
        <dbReference type="EMBL" id="KAA8492565.1"/>
    </source>
</evidence>
<dbReference type="EMBL" id="VRMN01000009">
    <property type="protein sequence ID" value="KAA8492565.1"/>
    <property type="molecule type" value="Genomic_DNA"/>
</dbReference>
<comment type="caution">
    <text evidence="2">The sequence shown here is derived from an EMBL/GenBank/DDBJ whole genome shotgun (WGS) entry which is preliminary data.</text>
</comment>
<evidence type="ECO:0000313" key="3">
    <source>
        <dbReference type="Proteomes" id="UP000324585"/>
    </source>
</evidence>
<protein>
    <submittedName>
        <fullName evidence="2">Uncharacterized protein</fullName>
    </submittedName>
</protein>
<sequence>MFRRPGGASMIQKLTLQPETRRPLVGRHAATEVGTFEVSGGAATPEVGTLPARRRRVFLRTDCGKSERDQEKEKQLQSAKPASVVVEDKKNRRRLLLVDWDDTLLRFVPRARGVVDERTDRMSSNTTENARVWLSWSASLRTFLLELQELGTVVVVTNLTLSWSACWQIRDSPDDLTAGIVADATPQEIELKLVHFDLMPSVAQLRDELDYLINNLSALELTSGSVEVHLHRHHTC</sequence>
<gene>
    <name evidence="2" type="ORF">FVE85_8072</name>
</gene>
<accession>A0A5J4YN23</accession>
<reference evidence="3" key="1">
    <citation type="journal article" date="2019" name="Nat. Commun.">
        <title>Expansion of phycobilisome linker gene families in mesophilic red algae.</title>
        <authorList>
            <person name="Lee J."/>
            <person name="Kim D."/>
            <person name="Bhattacharya D."/>
            <person name="Yoon H.S."/>
        </authorList>
    </citation>
    <scope>NUCLEOTIDE SEQUENCE [LARGE SCALE GENOMIC DNA]</scope>
    <source>
        <strain evidence="3">CCMP 1328</strain>
    </source>
</reference>
<dbReference type="Proteomes" id="UP000324585">
    <property type="component" value="Unassembled WGS sequence"/>
</dbReference>
<organism evidence="2 3">
    <name type="scientific">Porphyridium purpureum</name>
    <name type="common">Red alga</name>
    <name type="synonym">Porphyridium cruentum</name>
    <dbReference type="NCBI Taxonomy" id="35688"/>
    <lineage>
        <taxon>Eukaryota</taxon>
        <taxon>Rhodophyta</taxon>
        <taxon>Bangiophyceae</taxon>
        <taxon>Porphyridiales</taxon>
        <taxon>Porphyridiaceae</taxon>
        <taxon>Porphyridium</taxon>
    </lineage>
</organism>
<proteinExistence type="predicted"/>
<feature type="compositionally biased region" description="Basic and acidic residues" evidence="1">
    <location>
        <begin position="62"/>
        <end position="75"/>
    </location>
</feature>
<evidence type="ECO:0000256" key="1">
    <source>
        <dbReference type="SAM" id="MobiDB-lite"/>
    </source>
</evidence>
<name>A0A5J4YN23_PORPP</name>